<name>A0A1H0TH16_9BACT</name>
<dbReference type="STRING" id="91360.SAMN05660330_03091"/>
<proteinExistence type="predicted"/>
<sequence>MKMLIFADFVARAGQTRYRMVTLSVCDRYQPVTDAQGPVIFSGWSKPGHISARSLQQTDPSLFFQSKKQQSENRKNMAHVEQILR</sequence>
<keyword evidence="3" id="KW-1185">Reference proteome</keyword>
<feature type="region of interest" description="Disordered" evidence="1">
    <location>
        <begin position="66"/>
        <end position="85"/>
    </location>
</feature>
<reference evidence="2 3" key="1">
    <citation type="submission" date="2016-10" db="EMBL/GenBank/DDBJ databases">
        <authorList>
            <person name="de Groot N.N."/>
        </authorList>
    </citation>
    <scope>NUCLEOTIDE SEQUENCE [LARGE SCALE GENOMIC DNA]</scope>
    <source>
        <strain evidence="2 3">DSM 12130</strain>
    </source>
</reference>
<evidence type="ECO:0000313" key="3">
    <source>
        <dbReference type="Proteomes" id="UP000199073"/>
    </source>
</evidence>
<dbReference type="RefSeq" id="WP_143005525.1">
    <property type="nucleotide sequence ID" value="NZ_FNJI01000024.1"/>
</dbReference>
<organism evidence="2 3">
    <name type="scientific">Desulforhopalus singaporensis</name>
    <dbReference type="NCBI Taxonomy" id="91360"/>
    <lineage>
        <taxon>Bacteria</taxon>
        <taxon>Pseudomonadati</taxon>
        <taxon>Thermodesulfobacteriota</taxon>
        <taxon>Desulfobulbia</taxon>
        <taxon>Desulfobulbales</taxon>
        <taxon>Desulfocapsaceae</taxon>
        <taxon>Desulforhopalus</taxon>
    </lineage>
</organism>
<dbReference type="Proteomes" id="UP000199073">
    <property type="component" value="Unassembled WGS sequence"/>
</dbReference>
<evidence type="ECO:0000313" key="2">
    <source>
        <dbReference type="EMBL" id="SDP53289.1"/>
    </source>
</evidence>
<dbReference type="AlphaFoldDB" id="A0A1H0TH16"/>
<accession>A0A1H0TH16</accession>
<gene>
    <name evidence="2" type="ORF">SAMN05660330_03091</name>
</gene>
<dbReference type="EMBL" id="FNJI01000024">
    <property type="protein sequence ID" value="SDP53289.1"/>
    <property type="molecule type" value="Genomic_DNA"/>
</dbReference>
<protein>
    <submittedName>
        <fullName evidence="2">Uncharacterized protein</fullName>
    </submittedName>
</protein>
<evidence type="ECO:0000256" key="1">
    <source>
        <dbReference type="SAM" id="MobiDB-lite"/>
    </source>
</evidence>